<evidence type="ECO:0000256" key="3">
    <source>
        <dbReference type="ARBA" id="ARBA00023082"/>
    </source>
</evidence>
<keyword evidence="10" id="KW-1185">Reference proteome</keyword>
<dbReference type="SUPFAM" id="SSF88659">
    <property type="entry name" value="Sigma3 and sigma4 domains of RNA polymerase sigma factors"/>
    <property type="match status" value="1"/>
</dbReference>
<name>A0AAW9QNU7_9BURK</name>
<feature type="region of interest" description="Disordered" evidence="6">
    <location>
        <begin position="76"/>
        <end position="96"/>
    </location>
</feature>
<evidence type="ECO:0000259" key="8">
    <source>
        <dbReference type="Pfam" id="PF08281"/>
    </source>
</evidence>
<comment type="caution">
    <text evidence="9">The sequence shown here is derived from an EMBL/GenBank/DDBJ whole genome shotgun (WGS) entry which is preliminary data.</text>
</comment>
<dbReference type="PANTHER" id="PTHR43133">
    <property type="entry name" value="RNA POLYMERASE ECF-TYPE SIGMA FACTO"/>
    <property type="match status" value="1"/>
</dbReference>
<keyword evidence="5" id="KW-0804">Transcription</keyword>
<dbReference type="PANTHER" id="PTHR43133:SF8">
    <property type="entry name" value="RNA POLYMERASE SIGMA FACTOR HI_1459-RELATED"/>
    <property type="match status" value="1"/>
</dbReference>
<sequence length="173" mass="19524">MFQSAESRYNQWVREHYRFLLRSAWALTGSRATAEDVVQDCFANAWKHRAQLRQAGQARAWLFQIMRRSAFRYLEPGPVPADDDAPEAQAPDSGADDRLDVIRALGRIAPIHREVLVLYYFDDMPTAQMAEALEVAPGTVLSRLQRARQALRAAMAPPARPEPAAPVARLRQV</sequence>
<dbReference type="CDD" id="cd06171">
    <property type="entry name" value="Sigma70_r4"/>
    <property type="match status" value="1"/>
</dbReference>
<reference evidence="9 10" key="1">
    <citation type="submission" date="2024-02" db="EMBL/GenBank/DDBJ databases">
        <title>Genome sequence of Aquincola sp. MAHUQ-54.</title>
        <authorList>
            <person name="Huq M.A."/>
        </authorList>
    </citation>
    <scope>NUCLEOTIDE SEQUENCE [LARGE SCALE GENOMIC DNA]</scope>
    <source>
        <strain evidence="9 10">MAHUQ-54</strain>
    </source>
</reference>
<dbReference type="RefSeq" id="WP_332292223.1">
    <property type="nucleotide sequence ID" value="NZ_JAZIBG010000048.1"/>
</dbReference>
<dbReference type="InterPro" id="IPR014284">
    <property type="entry name" value="RNA_pol_sigma-70_dom"/>
</dbReference>
<comment type="similarity">
    <text evidence="1">Belongs to the sigma-70 factor family. ECF subfamily.</text>
</comment>
<dbReference type="Gene3D" id="1.10.1740.10">
    <property type="match status" value="1"/>
</dbReference>
<dbReference type="Pfam" id="PF08281">
    <property type="entry name" value="Sigma70_r4_2"/>
    <property type="match status" value="1"/>
</dbReference>
<evidence type="ECO:0000256" key="6">
    <source>
        <dbReference type="SAM" id="MobiDB-lite"/>
    </source>
</evidence>
<keyword evidence="2" id="KW-0805">Transcription regulation</keyword>
<organism evidence="9 10">
    <name type="scientific">Aquincola agrisoli</name>
    <dbReference type="NCBI Taxonomy" id="3119538"/>
    <lineage>
        <taxon>Bacteria</taxon>
        <taxon>Pseudomonadati</taxon>
        <taxon>Pseudomonadota</taxon>
        <taxon>Betaproteobacteria</taxon>
        <taxon>Burkholderiales</taxon>
        <taxon>Sphaerotilaceae</taxon>
        <taxon>Aquincola</taxon>
    </lineage>
</organism>
<dbReference type="InterPro" id="IPR013249">
    <property type="entry name" value="RNA_pol_sigma70_r4_t2"/>
</dbReference>
<feature type="domain" description="RNA polymerase sigma-70 region 2" evidence="7">
    <location>
        <begin position="13"/>
        <end position="74"/>
    </location>
</feature>
<evidence type="ECO:0000256" key="5">
    <source>
        <dbReference type="ARBA" id="ARBA00023163"/>
    </source>
</evidence>
<dbReference type="NCBIfam" id="TIGR02937">
    <property type="entry name" value="sigma70-ECF"/>
    <property type="match status" value="1"/>
</dbReference>
<evidence type="ECO:0000256" key="1">
    <source>
        <dbReference type="ARBA" id="ARBA00010641"/>
    </source>
</evidence>
<evidence type="ECO:0000313" key="10">
    <source>
        <dbReference type="Proteomes" id="UP001336250"/>
    </source>
</evidence>
<dbReference type="GO" id="GO:0006352">
    <property type="term" value="P:DNA-templated transcription initiation"/>
    <property type="evidence" value="ECO:0007669"/>
    <property type="project" value="InterPro"/>
</dbReference>
<feature type="domain" description="RNA polymerase sigma factor 70 region 4 type 2" evidence="8">
    <location>
        <begin position="99"/>
        <end position="151"/>
    </location>
</feature>
<dbReference type="Proteomes" id="UP001336250">
    <property type="component" value="Unassembled WGS sequence"/>
</dbReference>
<dbReference type="Pfam" id="PF04542">
    <property type="entry name" value="Sigma70_r2"/>
    <property type="match status" value="1"/>
</dbReference>
<dbReference type="GO" id="GO:0016987">
    <property type="term" value="F:sigma factor activity"/>
    <property type="evidence" value="ECO:0007669"/>
    <property type="project" value="UniProtKB-KW"/>
</dbReference>
<evidence type="ECO:0000313" key="9">
    <source>
        <dbReference type="EMBL" id="MEF7616670.1"/>
    </source>
</evidence>
<keyword evidence="4" id="KW-0238">DNA-binding</keyword>
<dbReference type="InterPro" id="IPR013324">
    <property type="entry name" value="RNA_pol_sigma_r3/r4-like"/>
</dbReference>
<gene>
    <name evidence="9" type="ORF">V4F39_22340</name>
</gene>
<feature type="region of interest" description="Disordered" evidence="6">
    <location>
        <begin position="153"/>
        <end position="173"/>
    </location>
</feature>
<dbReference type="InterPro" id="IPR036388">
    <property type="entry name" value="WH-like_DNA-bd_sf"/>
</dbReference>
<dbReference type="InterPro" id="IPR013325">
    <property type="entry name" value="RNA_pol_sigma_r2"/>
</dbReference>
<dbReference type="Gene3D" id="1.10.10.10">
    <property type="entry name" value="Winged helix-like DNA-binding domain superfamily/Winged helix DNA-binding domain"/>
    <property type="match status" value="1"/>
</dbReference>
<dbReference type="SUPFAM" id="SSF88946">
    <property type="entry name" value="Sigma2 domain of RNA polymerase sigma factors"/>
    <property type="match status" value="1"/>
</dbReference>
<dbReference type="EMBL" id="JAZIBG010000048">
    <property type="protein sequence ID" value="MEF7616670.1"/>
    <property type="molecule type" value="Genomic_DNA"/>
</dbReference>
<evidence type="ECO:0000256" key="4">
    <source>
        <dbReference type="ARBA" id="ARBA00023125"/>
    </source>
</evidence>
<dbReference type="InterPro" id="IPR007627">
    <property type="entry name" value="RNA_pol_sigma70_r2"/>
</dbReference>
<accession>A0AAW9QNU7</accession>
<evidence type="ECO:0000259" key="7">
    <source>
        <dbReference type="Pfam" id="PF04542"/>
    </source>
</evidence>
<keyword evidence="3" id="KW-0731">Sigma factor</keyword>
<evidence type="ECO:0000256" key="2">
    <source>
        <dbReference type="ARBA" id="ARBA00023015"/>
    </source>
</evidence>
<dbReference type="GO" id="GO:0003677">
    <property type="term" value="F:DNA binding"/>
    <property type="evidence" value="ECO:0007669"/>
    <property type="project" value="UniProtKB-KW"/>
</dbReference>
<dbReference type="InterPro" id="IPR039425">
    <property type="entry name" value="RNA_pol_sigma-70-like"/>
</dbReference>
<proteinExistence type="inferred from homology"/>
<protein>
    <submittedName>
        <fullName evidence="9">RNA polymerase sigma factor</fullName>
    </submittedName>
</protein>
<dbReference type="AlphaFoldDB" id="A0AAW9QNU7"/>